<evidence type="ECO:0000256" key="1">
    <source>
        <dbReference type="SAM" id="SignalP"/>
    </source>
</evidence>
<keyword evidence="1" id="KW-0732">Signal</keyword>
<keyword evidence="3" id="KW-1185">Reference proteome</keyword>
<sequence length="232" mass="26584">MNICSRSTVLLIVSAIISSVACVLSPDEQLSLDLDAFDSENFEDVVEHHSDETFHQVIASKSCNEHLDNITRLCTQLEQCIETMNKSQKIHFPALLLENVQNLTSLCRKVCEQVGIQRLNYKRECTTKHYNFSLLKFAEMLFDVREYIEAQVTISKNIHSRINNKSIEMPPKFTNKSDTFSECTGGKAIFREFMTTFYLHLLGLSRCLESRVGPDYSKENVSPVTEPENTRF</sequence>
<evidence type="ECO:0000313" key="2">
    <source>
        <dbReference type="EMBL" id="ELA41914.1"/>
    </source>
</evidence>
<gene>
    <name evidence="2" type="ORF">VICG_01098</name>
</gene>
<proteinExistence type="predicted"/>
<name>L2GMP7_VITCO</name>
<dbReference type="Proteomes" id="UP000011082">
    <property type="component" value="Unassembled WGS sequence"/>
</dbReference>
<dbReference type="PROSITE" id="PS51257">
    <property type="entry name" value="PROKAR_LIPOPROTEIN"/>
    <property type="match status" value="1"/>
</dbReference>
<dbReference type="RefSeq" id="XP_007604544.1">
    <property type="nucleotide sequence ID" value="XM_007604482.1"/>
</dbReference>
<feature type="chain" id="PRO_5003960264" evidence="1">
    <location>
        <begin position="23"/>
        <end position="232"/>
    </location>
</feature>
<reference evidence="3" key="1">
    <citation type="submission" date="2011-05" db="EMBL/GenBank/DDBJ databases">
        <title>The genome sequence of Vittaforma corneae strain ATCC 50505.</title>
        <authorList>
            <consortium name="The Broad Institute Genome Sequencing Platform"/>
            <person name="Cuomo C."/>
            <person name="Didier E."/>
            <person name="Bowers L."/>
            <person name="Young S.K."/>
            <person name="Zeng Q."/>
            <person name="Gargeya S."/>
            <person name="Fitzgerald M."/>
            <person name="Haas B."/>
            <person name="Abouelleil A."/>
            <person name="Alvarado L."/>
            <person name="Arachchi H.M."/>
            <person name="Berlin A."/>
            <person name="Chapman S.B."/>
            <person name="Gearin G."/>
            <person name="Goldberg J."/>
            <person name="Griggs A."/>
            <person name="Gujja S."/>
            <person name="Hansen M."/>
            <person name="Heiman D."/>
            <person name="Howarth C."/>
            <person name="Larimer J."/>
            <person name="Lui A."/>
            <person name="MacDonald P.J.P."/>
            <person name="McCowen C."/>
            <person name="Montmayeur A."/>
            <person name="Murphy C."/>
            <person name="Neiman D."/>
            <person name="Pearson M."/>
            <person name="Priest M."/>
            <person name="Roberts A."/>
            <person name="Saif S."/>
            <person name="Shea T."/>
            <person name="Sisk P."/>
            <person name="Stolte C."/>
            <person name="Sykes S."/>
            <person name="Wortman J."/>
            <person name="Nusbaum C."/>
            <person name="Birren B."/>
        </authorList>
    </citation>
    <scope>NUCLEOTIDE SEQUENCE [LARGE SCALE GENOMIC DNA]</scope>
    <source>
        <strain evidence="3">ATCC 50505</strain>
    </source>
</reference>
<protein>
    <submittedName>
        <fullName evidence="2">Uncharacterized protein</fullName>
    </submittedName>
</protein>
<accession>L2GMP7</accession>
<feature type="signal peptide" evidence="1">
    <location>
        <begin position="1"/>
        <end position="22"/>
    </location>
</feature>
<dbReference type="AlphaFoldDB" id="L2GMP7"/>
<dbReference type="VEuPathDB" id="MicrosporidiaDB:VICG_01098"/>
<evidence type="ECO:0000313" key="3">
    <source>
        <dbReference type="Proteomes" id="UP000011082"/>
    </source>
</evidence>
<dbReference type="HOGENOM" id="CLU_1195665_0_0_1"/>
<organism evidence="2 3">
    <name type="scientific">Vittaforma corneae (strain ATCC 50505)</name>
    <name type="common">Microsporidian parasite</name>
    <name type="synonym">Nosema corneum</name>
    <dbReference type="NCBI Taxonomy" id="993615"/>
    <lineage>
        <taxon>Eukaryota</taxon>
        <taxon>Fungi</taxon>
        <taxon>Fungi incertae sedis</taxon>
        <taxon>Microsporidia</taxon>
        <taxon>Nosematidae</taxon>
        <taxon>Vittaforma</taxon>
    </lineage>
</organism>
<dbReference type="GeneID" id="19881809"/>
<dbReference type="InParanoid" id="L2GMP7"/>
<dbReference type="EMBL" id="JH370137">
    <property type="protein sequence ID" value="ELA41914.1"/>
    <property type="molecule type" value="Genomic_DNA"/>
</dbReference>